<dbReference type="SUPFAM" id="SSF47954">
    <property type="entry name" value="Cyclin-like"/>
    <property type="match status" value="2"/>
</dbReference>
<evidence type="ECO:0000256" key="6">
    <source>
        <dbReference type="ARBA" id="ARBA00023015"/>
    </source>
</evidence>
<evidence type="ECO:0000256" key="8">
    <source>
        <dbReference type="ARBA" id="ARBA00023242"/>
    </source>
</evidence>
<dbReference type="GO" id="GO:0001006">
    <property type="term" value="F:RNA polymerase III type 3 promoter sequence-specific DNA binding"/>
    <property type="evidence" value="ECO:0000318"/>
    <property type="project" value="GO_Central"/>
</dbReference>
<evidence type="ECO:0000256" key="9">
    <source>
        <dbReference type="SAM" id="MobiDB-lite"/>
    </source>
</evidence>
<gene>
    <name evidence="12" type="ORF">ZOSMA_22G00730</name>
</gene>
<dbReference type="PRINTS" id="PR00685">
    <property type="entry name" value="TIFACTORIIB"/>
</dbReference>
<dbReference type="GO" id="GO:0097550">
    <property type="term" value="C:transcription preinitiation complex"/>
    <property type="evidence" value="ECO:0000318"/>
    <property type="project" value="GO_Central"/>
</dbReference>
<comment type="subcellular location">
    <subcellularLocation>
        <location evidence="1">Nucleus</location>
    </subcellularLocation>
</comment>
<proteinExistence type="inferred from homology"/>
<dbReference type="GO" id="GO:0008270">
    <property type="term" value="F:zinc ion binding"/>
    <property type="evidence" value="ECO:0007669"/>
    <property type="project" value="UniProtKB-KW"/>
</dbReference>
<keyword evidence="13" id="KW-1185">Reference proteome</keyword>
<dbReference type="AlphaFoldDB" id="A0A0K9PI93"/>
<comment type="similarity">
    <text evidence="2">Belongs to the TFIIB family.</text>
</comment>
<dbReference type="OrthoDB" id="511529at2759"/>
<dbReference type="CDD" id="cd20554">
    <property type="entry name" value="CYCLIN_TFIIIB90_rpt2"/>
    <property type="match status" value="1"/>
</dbReference>
<feature type="domain" description="Brf1 TBP-binding" evidence="11">
    <location>
        <begin position="447"/>
        <end position="572"/>
    </location>
</feature>
<dbReference type="CDD" id="cd20553">
    <property type="entry name" value="CYCLIN_TFIIIB90_rpt1"/>
    <property type="match status" value="1"/>
</dbReference>
<feature type="domain" description="Transcription factor TFIIB cyclin-like" evidence="10">
    <location>
        <begin position="194"/>
        <end position="292"/>
    </location>
</feature>
<dbReference type="EMBL" id="LFYR01000811">
    <property type="protein sequence ID" value="KMZ68783.1"/>
    <property type="molecule type" value="Genomic_DNA"/>
</dbReference>
<dbReference type="GO" id="GO:0070897">
    <property type="term" value="P:transcription preinitiation complex assembly"/>
    <property type="evidence" value="ECO:0007669"/>
    <property type="project" value="InterPro"/>
</dbReference>
<name>A0A0K9PI93_ZOSMR</name>
<reference evidence="13" key="1">
    <citation type="journal article" date="2016" name="Nature">
        <title>The genome of the seagrass Zostera marina reveals angiosperm adaptation to the sea.</title>
        <authorList>
            <person name="Olsen J.L."/>
            <person name="Rouze P."/>
            <person name="Verhelst B."/>
            <person name="Lin Y.-C."/>
            <person name="Bayer T."/>
            <person name="Collen J."/>
            <person name="Dattolo E."/>
            <person name="De Paoli E."/>
            <person name="Dittami S."/>
            <person name="Maumus F."/>
            <person name="Michel G."/>
            <person name="Kersting A."/>
            <person name="Lauritano C."/>
            <person name="Lohaus R."/>
            <person name="Toepel M."/>
            <person name="Tonon T."/>
            <person name="Vanneste K."/>
            <person name="Amirebrahimi M."/>
            <person name="Brakel J."/>
            <person name="Bostroem C."/>
            <person name="Chovatia M."/>
            <person name="Grimwood J."/>
            <person name="Jenkins J.W."/>
            <person name="Jueterbock A."/>
            <person name="Mraz A."/>
            <person name="Stam W.T."/>
            <person name="Tice H."/>
            <person name="Bornberg-Bauer E."/>
            <person name="Green P.J."/>
            <person name="Pearson G.A."/>
            <person name="Procaccini G."/>
            <person name="Duarte C.M."/>
            <person name="Schmutz J."/>
            <person name="Reusch T.B.H."/>
            <person name="Van de Peer Y."/>
        </authorList>
    </citation>
    <scope>NUCLEOTIDE SEQUENCE [LARGE SCALE GENOMIC DNA]</scope>
    <source>
        <strain evidence="13">cv. Finnish</strain>
    </source>
</reference>
<dbReference type="Pfam" id="PF07741">
    <property type="entry name" value="BRF1"/>
    <property type="match status" value="1"/>
</dbReference>
<evidence type="ECO:0000259" key="10">
    <source>
        <dbReference type="Pfam" id="PF00382"/>
    </source>
</evidence>
<comment type="caution">
    <text evidence="12">The sequence shown here is derived from an EMBL/GenBank/DDBJ whole genome shotgun (WGS) entry which is preliminary data.</text>
</comment>
<keyword evidence="3" id="KW-0479">Metal-binding</keyword>
<keyword evidence="6" id="KW-0805">Transcription regulation</keyword>
<feature type="region of interest" description="Disordered" evidence="9">
    <location>
        <begin position="515"/>
        <end position="596"/>
    </location>
</feature>
<dbReference type="GO" id="GO:0000995">
    <property type="term" value="F:RNA polymerase III general transcription initiation factor activity"/>
    <property type="evidence" value="ECO:0000318"/>
    <property type="project" value="GO_Central"/>
</dbReference>
<keyword evidence="8" id="KW-0539">Nucleus</keyword>
<dbReference type="InterPro" id="IPR013150">
    <property type="entry name" value="TFIIB_cyclin"/>
</dbReference>
<sequence length="629" mass="71441">MNRILSIFKSDYFMNYQFLQTMSSKPQWCDHCKENCEVYIDSNMTCCSMCGKVLSEEIYHNGPTFEKLSNGQYRCNTTLQDIARSLSLSREKTLNRGEDSIKYIANGLQMDGGEAITSPSFNLYKIAVERSFTKGRDTLHIAASCIYIMCRQYNRHYLLIDFSNFLQINVYVLGAVFLQLCKLLSLGEHPIIKKPIDPSLFMNRFTYCLLHKNDANVTRTALNIVASMKRDWMQESFAIHYAQTGRKPSGICGAALYIAVHSHQLRCSKSDIASVVSVCEDTLTKRLIEFENTESASMTAEELDEMPIDLIKESYQIPTLGKLLCQHKDSGELHYAHGLCKACYDDFVNISGGLDGGSNPPAFQRAEMQRNAELQNTEKDSNEKDIEDACFYSKHSYNSIEHVPPISDESECTGSADQVNVDKSDHYQNTQSEYFLNGADNESENLSDIDDQEVDTYLHTEEEKHYKKMIWEEMNKEFLEELAMKEAAEAVAKEAYIAKFANRADDTHSAEELAAAAAEAVAKSKKERKRRRDEEAKNSGPAKTPGEAVLKTLQKKKVPSRRINQDALKSIYSMDPEEEEETPGHHSIKKNEDETIDLEVADDDNFLFDDDVCEFEDLGNDNFDEDGFF</sequence>
<evidence type="ECO:0000313" key="13">
    <source>
        <dbReference type="Proteomes" id="UP000036987"/>
    </source>
</evidence>
<dbReference type="GO" id="GO:0006352">
    <property type="term" value="P:DNA-templated transcription initiation"/>
    <property type="evidence" value="ECO:0000318"/>
    <property type="project" value="GO_Central"/>
</dbReference>
<evidence type="ECO:0000256" key="3">
    <source>
        <dbReference type="ARBA" id="ARBA00022723"/>
    </source>
</evidence>
<dbReference type="OMA" id="EPPCKVM"/>
<keyword evidence="5" id="KW-0862">Zinc</keyword>
<evidence type="ECO:0000256" key="4">
    <source>
        <dbReference type="ARBA" id="ARBA00022771"/>
    </source>
</evidence>
<dbReference type="InterPro" id="IPR011665">
    <property type="entry name" value="BRF1_TBP-bd_dom"/>
</dbReference>
<dbReference type="GO" id="GO:0006383">
    <property type="term" value="P:transcription by RNA polymerase III"/>
    <property type="evidence" value="ECO:0000318"/>
    <property type="project" value="GO_Central"/>
</dbReference>
<dbReference type="InterPro" id="IPR036915">
    <property type="entry name" value="Cyclin-like_sf"/>
</dbReference>
<evidence type="ECO:0000259" key="11">
    <source>
        <dbReference type="Pfam" id="PF07741"/>
    </source>
</evidence>
<evidence type="ECO:0000256" key="1">
    <source>
        <dbReference type="ARBA" id="ARBA00004123"/>
    </source>
</evidence>
<dbReference type="Proteomes" id="UP000036987">
    <property type="component" value="Unassembled WGS sequence"/>
</dbReference>
<dbReference type="FunFam" id="1.10.472.10:FF:000007">
    <property type="entry name" value="Transcription factor IIIB 90 kDa subunit"/>
    <property type="match status" value="1"/>
</dbReference>
<dbReference type="STRING" id="29655.A0A0K9PI93"/>
<evidence type="ECO:0000256" key="5">
    <source>
        <dbReference type="ARBA" id="ARBA00022833"/>
    </source>
</evidence>
<dbReference type="GO" id="GO:0000126">
    <property type="term" value="C:transcription factor TFIIIB complex"/>
    <property type="evidence" value="ECO:0000318"/>
    <property type="project" value="GO_Central"/>
</dbReference>
<protein>
    <submittedName>
        <fullName evidence="12">Putative Transcription factor IIIb subunit</fullName>
    </submittedName>
</protein>
<evidence type="ECO:0000256" key="7">
    <source>
        <dbReference type="ARBA" id="ARBA00023163"/>
    </source>
</evidence>
<evidence type="ECO:0000313" key="12">
    <source>
        <dbReference type="EMBL" id="KMZ68783.1"/>
    </source>
</evidence>
<organism evidence="12 13">
    <name type="scientific">Zostera marina</name>
    <name type="common">Eelgrass</name>
    <dbReference type="NCBI Taxonomy" id="29655"/>
    <lineage>
        <taxon>Eukaryota</taxon>
        <taxon>Viridiplantae</taxon>
        <taxon>Streptophyta</taxon>
        <taxon>Embryophyta</taxon>
        <taxon>Tracheophyta</taxon>
        <taxon>Spermatophyta</taxon>
        <taxon>Magnoliopsida</taxon>
        <taxon>Liliopsida</taxon>
        <taxon>Zosteraceae</taxon>
        <taxon>Zostera</taxon>
    </lineage>
</organism>
<dbReference type="PANTHER" id="PTHR11618:SF4">
    <property type="entry name" value="TRANSCRIPTION FACTOR IIIB 90 KDA SUBUNIT"/>
    <property type="match status" value="1"/>
</dbReference>
<dbReference type="Gene3D" id="1.20.5.650">
    <property type="entry name" value="Single helix bin"/>
    <property type="match status" value="1"/>
</dbReference>
<accession>A0A0K9PI93</accession>
<dbReference type="InterPro" id="IPR000812">
    <property type="entry name" value="TFIIB"/>
</dbReference>
<dbReference type="PANTHER" id="PTHR11618">
    <property type="entry name" value="TRANSCRIPTION INITIATION FACTOR IIB-RELATED"/>
    <property type="match status" value="1"/>
</dbReference>
<keyword evidence="4" id="KW-0863">Zinc-finger</keyword>
<feature type="domain" description="Transcription factor TFIIB cyclin-like" evidence="10">
    <location>
        <begin position="91"/>
        <end position="181"/>
    </location>
</feature>
<evidence type="ECO:0000256" key="2">
    <source>
        <dbReference type="ARBA" id="ARBA00010857"/>
    </source>
</evidence>
<dbReference type="Pfam" id="PF00382">
    <property type="entry name" value="TFIIB"/>
    <property type="match status" value="2"/>
</dbReference>
<dbReference type="Gene3D" id="1.10.472.10">
    <property type="entry name" value="Cyclin-like"/>
    <property type="match status" value="2"/>
</dbReference>
<keyword evidence="7" id="KW-0804">Transcription</keyword>
<dbReference type="FunFam" id="1.10.472.10:FF:000066">
    <property type="entry name" value="Transcription factor IIIB subunit"/>
    <property type="match status" value="1"/>
</dbReference>
<dbReference type="GO" id="GO:0017025">
    <property type="term" value="F:TBP-class protein binding"/>
    <property type="evidence" value="ECO:0007669"/>
    <property type="project" value="InterPro"/>
</dbReference>
<dbReference type="GO" id="GO:0005634">
    <property type="term" value="C:nucleus"/>
    <property type="evidence" value="ECO:0000318"/>
    <property type="project" value="GO_Central"/>
</dbReference>